<dbReference type="RefSeq" id="WP_006301976.1">
    <property type="nucleotide sequence ID" value="NZ_CM001022.1"/>
</dbReference>
<keyword evidence="5" id="KW-1185">Reference proteome</keyword>
<dbReference type="HOGENOM" id="CLU_065103_2_2_0"/>
<reference evidence="4 5" key="1">
    <citation type="journal article" date="2010" name="Stand. Genomic Sci.">
        <title>Non-contiguous finished genome sequence of Aminomonas paucivorans type strain (GLU-3).</title>
        <authorList>
            <person name="Pitluck S."/>
            <person name="Yasawong M."/>
            <person name="Held B."/>
            <person name="Lapidus A."/>
            <person name="Nolan M."/>
            <person name="Copeland A."/>
            <person name="Lucas S."/>
            <person name="Del Rio T.G."/>
            <person name="Tice H."/>
            <person name="Cheng J.F."/>
            <person name="Chertkov O."/>
            <person name="Goodwin L."/>
            <person name="Tapia R."/>
            <person name="Han C."/>
            <person name="Liolios K."/>
            <person name="Ivanova N."/>
            <person name="Mavromatis K."/>
            <person name="Ovchinnikova G."/>
            <person name="Pati A."/>
            <person name="Chen A."/>
            <person name="Palaniappan K."/>
            <person name="Land M."/>
            <person name="Hauser L."/>
            <person name="Chang Y.J."/>
            <person name="Jeffries C.D."/>
            <person name="Pukall R."/>
            <person name="Spring S."/>
            <person name="Rohde M."/>
            <person name="Sikorski J."/>
            <person name="Goker M."/>
            <person name="Woyke T."/>
            <person name="Bristow J."/>
            <person name="Eisen J.A."/>
            <person name="Markowitz V."/>
            <person name="Hugenholtz P."/>
            <person name="Kyrpides N.C."/>
            <person name="Klenk H.P."/>
        </authorList>
    </citation>
    <scope>NUCLEOTIDE SEQUENCE [LARGE SCALE GENOMIC DNA]</scope>
    <source>
        <strain evidence="4 5">DSM 12260</strain>
    </source>
</reference>
<dbReference type="PANTHER" id="PTHR30204">
    <property type="entry name" value="REDOX-CYCLING DRUG-SENSING TRANSCRIPTIONAL ACTIVATOR SOXR"/>
    <property type="match status" value="1"/>
</dbReference>
<dbReference type="Gene3D" id="1.10.1660.10">
    <property type="match status" value="1"/>
</dbReference>
<dbReference type="AlphaFoldDB" id="E3D058"/>
<dbReference type="PROSITE" id="PS50937">
    <property type="entry name" value="HTH_MERR_2"/>
    <property type="match status" value="1"/>
</dbReference>
<dbReference type="eggNOG" id="COG0789">
    <property type="taxonomic scope" value="Bacteria"/>
</dbReference>
<dbReference type="EMBL" id="CM001022">
    <property type="protein sequence ID" value="EFQ24731.1"/>
    <property type="molecule type" value="Genomic_DNA"/>
</dbReference>
<dbReference type="PROSITE" id="PS00552">
    <property type="entry name" value="HTH_MERR_1"/>
    <property type="match status" value="1"/>
</dbReference>
<dbReference type="SMART" id="SM00422">
    <property type="entry name" value="HTH_MERR"/>
    <property type="match status" value="1"/>
</dbReference>
<dbReference type="SUPFAM" id="SSF55136">
    <property type="entry name" value="Probable bacterial effector-binding domain"/>
    <property type="match status" value="1"/>
</dbReference>
<proteinExistence type="predicted"/>
<dbReference type="InterPro" id="IPR009061">
    <property type="entry name" value="DNA-bd_dom_put_sf"/>
</dbReference>
<gene>
    <name evidence="4" type="ORF">Apau_2324</name>
</gene>
<keyword evidence="1" id="KW-0238">DNA-binding</keyword>
<evidence type="ECO:0000313" key="4">
    <source>
        <dbReference type="EMBL" id="EFQ24731.1"/>
    </source>
</evidence>
<dbReference type="PANTHER" id="PTHR30204:SF97">
    <property type="entry name" value="MERR FAMILY REGULATORY PROTEIN"/>
    <property type="match status" value="1"/>
</dbReference>
<dbReference type="InterPro" id="IPR010499">
    <property type="entry name" value="AraC_E-bd"/>
</dbReference>
<dbReference type="GO" id="GO:0003677">
    <property type="term" value="F:DNA binding"/>
    <property type="evidence" value="ECO:0007669"/>
    <property type="project" value="UniProtKB-KW"/>
</dbReference>
<dbReference type="InterPro" id="IPR029442">
    <property type="entry name" value="GyrI-like"/>
</dbReference>
<dbReference type="eggNOG" id="COG4978">
    <property type="taxonomic scope" value="Bacteria"/>
</dbReference>
<dbReference type="PaxDb" id="584708-Apau_2324"/>
<feature type="domain" description="HTH merR-type" evidence="3">
    <location>
        <begin position="1"/>
        <end position="74"/>
    </location>
</feature>
<dbReference type="SUPFAM" id="SSF46955">
    <property type="entry name" value="Putative DNA-binding domain"/>
    <property type="match status" value="1"/>
</dbReference>
<evidence type="ECO:0000259" key="3">
    <source>
        <dbReference type="PROSITE" id="PS50937"/>
    </source>
</evidence>
<evidence type="ECO:0000256" key="1">
    <source>
        <dbReference type="ARBA" id="ARBA00023125"/>
    </source>
</evidence>
<dbReference type="Gene3D" id="3.20.80.10">
    <property type="entry name" value="Regulatory factor, effector binding domain"/>
    <property type="match status" value="1"/>
</dbReference>
<evidence type="ECO:0000313" key="5">
    <source>
        <dbReference type="Proteomes" id="UP000005096"/>
    </source>
</evidence>
<dbReference type="Pfam" id="PF13411">
    <property type="entry name" value="MerR_1"/>
    <property type="match status" value="1"/>
</dbReference>
<feature type="coiled-coil region" evidence="2">
    <location>
        <begin position="81"/>
        <end position="115"/>
    </location>
</feature>
<dbReference type="InterPro" id="IPR011256">
    <property type="entry name" value="Reg_factor_effector_dom_sf"/>
</dbReference>
<dbReference type="GO" id="GO:0003700">
    <property type="term" value="F:DNA-binding transcription factor activity"/>
    <property type="evidence" value="ECO:0007669"/>
    <property type="project" value="InterPro"/>
</dbReference>
<accession>E3D058</accession>
<dbReference type="Proteomes" id="UP000005096">
    <property type="component" value="Chromosome"/>
</dbReference>
<dbReference type="SMART" id="SM00871">
    <property type="entry name" value="AraC_E_bind"/>
    <property type="match status" value="1"/>
</dbReference>
<dbReference type="InterPro" id="IPR047057">
    <property type="entry name" value="MerR_fam"/>
</dbReference>
<dbReference type="STRING" id="584708.Apau_2324"/>
<evidence type="ECO:0000256" key="2">
    <source>
        <dbReference type="SAM" id="Coils"/>
    </source>
</evidence>
<organism evidence="4 5">
    <name type="scientific">Aminomonas paucivorans DSM 12260</name>
    <dbReference type="NCBI Taxonomy" id="584708"/>
    <lineage>
        <taxon>Bacteria</taxon>
        <taxon>Thermotogati</taxon>
        <taxon>Synergistota</taxon>
        <taxon>Synergistia</taxon>
        <taxon>Synergistales</taxon>
        <taxon>Synergistaceae</taxon>
        <taxon>Aminomonas</taxon>
    </lineage>
</organism>
<dbReference type="OrthoDB" id="6399at2"/>
<dbReference type="Pfam" id="PF06445">
    <property type="entry name" value="GyrI-like"/>
    <property type="match status" value="1"/>
</dbReference>
<name>E3D058_9BACT</name>
<protein>
    <submittedName>
        <fullName evidence="4">Transcriptional regulator, MerR family</fullName>
    </submittedName>
</protein>
<sequence length="284" mass="33400">MKTFLTIGEFSQAARISPKALRLYQREGILVPAWIDEATGYRYYLPSQFAEAHRVRWLRNLEIPLEEIRTFLRQKDPGDMRRLLEEYRRRLRRRMEKLEADLKLLERVCAEGEEAFFGTYEIRLRRIPSLRALTRRFLVDKTRFDEEVDEAFRVLHRAGERLGAEERGPEFCLFHRPDLEESHWDVECCLPVNPDLPGTGQSLREIRGCLAACTLHLGPYEEIEGAYGALLRWMDGHNLLPRYPSRETYLHRQDPGGAEPLRVELLWPVRRKPPKGEEKDHAPP</sequence>
<keyword evidence="2" id="KW-0175">Coiled coil</keyword>
<dbReference type="InterPro" id="IPR000551">
    <property type="entry name" value="MerR-type_HTH_dom"/>
</dbReference>